<dbReference type="GO" id="GO:0009253">
    <property type="term" value="P:peptidoglycan catabolic process"/>
    <property type="evidence" value="ECO:0007669"/>
    <property type="project" value="InterPro"/>
</dbReference>
<evidence type="ECO:0000256" key="2">
    <source>
        <dbReference type="SAM" id="MobiDB-lite"/>
    </source>
</evidence>
<evidence type="ECO:0000313" key="4">
    <source>
        <dbReference type="EMBL" id="PWD51769.1"/>
    </source>
</evidence>
<dbReference type="PANTHER" id="PTHR30404">
    <property type="entry name" value="N-ACETYLMURAMOYL-L-ALANINE AMIDASE"/>
    <property type="match status" value="1"/>
</dbReference>
<dbReference type="Proteomes" id="UP000245166">
    <property type="component" value="Unassembled WGS sequence"/>
</dbReference>
<evidence type="ECO:0000256" key="1">
    <source>
        <dbReference type="ARBA" id="ARBA00022801"/>
    </source>
</evidence>
<feature type="region of interest" description="Disordered" evidence="2">
    <location>
        <begin position="13"/>
        <end position="57"/>
    </location>
</feature>
<organism evidence="4 5">
    <name type="scientific">Serinibacter arcticus</name>
    <dbReference type="NCBI Taxonomy" id="1655435"/>
    <lineage>
        <taxon>Bacteria</taxon>
        <taxon>Bacillati</taxon>
        <taxon>Actinomycetota</taxon>
        <taxon>Actinomycetes</taxon>
        <taxon>Micrococcales</taxon>
        <taxon>Beutenbergiaceae</taxon>
        <taxon>Serinibacter</taxon>
    </lineage>
</organism>
<evidence type="ECO:0000259" key="3">
    <source>
        <dbReference type="SMART" id="SM00646"/>
    </source>
</evidence>
<evidence type="ECO:0000313" key="5">
    <source>
        <dbReference type="Proteomes" id="UP000245166"/>
    </source>
</evidence>
<dbReference type="PANTHER" id="PTHR30404:SF0">
    <property type="entry name" value="N-ACETYLMURAMOYL-L-ALANINE AMIDASE AMIC"/>
    <property type="match status" value="1"/>
</dbReference>
<dbReference type="Pfam" id="PF01520">
    <property type="entry name" value="Amidase_3"/>
    <property type="match status" value="1"/>
</dbReference>
<proteinExistence type="predicted"/>
<comment type="caution">
    <text evidence="4">The sequence shown here is derived from an EMBL/GenBank/DDBJ whole genome shotgun (WGS) entry which is preliminary data.</text>
</comment>
<protein>
    <submittedName>
        <fullName evidence="4">N-acetylmuramoyl-L-alanine amidase</fullName>
    </submittedName>
</protein>
<accession>A0A2U1ZXR1</accession>
<keyword evidence="1" id="KW-0378">Hydrolase</keyword>
<gene>
    <name evidence="4" type="ORF">C8046_15080</name>
</gene>
<dbReference type="InterPro" id="IPR002508">
    <property type="entry name" value="MurNAc-LAA_cat"/>
</dbReference>
<name>A0A2U1ZXR1_9MICO</name>
<dbReference type="SUPFAM" id="SSF53187">
    <property type="entry name" value="Zn-dependent exopeptidases"/>
    <property type="match status" value="1"/>
</dbReference>
<dbReference type="EMBL" id="PYHR01000002">
    <property type="protein sequence ID" value="PWD51769.1"/>
    <property type="molecule type" value="Genomic_DNA"/>
</dbReference>
<feature type="domain" description="MurNAc-LAA" evidence="3">
    <location>
        <begin position="153"/>
        <end position="267"/>
    </location>
</feature>
<dbReference type="InterPro" id="IPR050695">
    <property type="entry name" value="N-acetylmuramoyl_amidase_3"/>
</dbReference>
<dbReference type="SMART" id="SM00646">
    <property type="entry name" value="Ami_3"/>
    <property type="match status" value="1"/>
</dbReference>
<feature type="compositionally biased region" description="Low complexity" evidence="2">
    <location>
        <begin position="16"/>
        <end position="38"/>
    </location>
</feature>
<dbReference type="AlphaFoldDB" id="A0A2U1ZXR1"/>
<dbReference type="Gene3D" id="3.40.630.40">
    <property type="entry name" value="Zn-dependent exopeptidases"/>
    <property type="match status" value="1"/>
</dbReference>
<keyword evidence="5" id="KW-1185">Reference proteome</keyword>
<dbReference type="GO" id="GO:0030288">
    <property type="term" value="C:outer membrane-bounded periplasmic space"/>
    <property type="evidence" value="ECO:0007669"/>
    <property type="project" value="TreeGrafter"/>
</dbReference>
<dbReference type="GO" id="GO:0008745">
    <property type="term" value="F:N-acetylmuramoyl-L-alanine amidase activity"/>
    <property type="evidence" value="ECO:0007669"/>
    <property type="project" value="InterPro"/>
</dbReference>
<sequence>MLGLAVALTTVVGCTPPQGSPAASESPSAAVEMSTPDATPTPTPAAEPTATPTPDALPLSGVVVVVDPGHQLGNRNFPREITTAVDAGNGATKDCNTTGTATDDDVPEATVTWEVSEIVVARLRERGAEVVLTRESNSDEEWGPCIDVRGSLANDRADLLLSIHADGAPAQAHGFHVLLPEEGSDHYDESLRLGQGVLAALDGAGIDRATYVAGAMRASDDYATLNHSAKPAVIVELGNMRHDGDAELLTGPDGQVAYAEALAVAVETFVAGATG</sequence>
<reference evidence="4 5" key="1">
    <citation type="submission" date="2018-03" db="EMBL/GenBank/DDBJ databases">
        <title>Genome assembly of novel Miniimonas species PCH200.</title>
        <authorList>
            <person name="Thakur V."/>
            <person name="Kumar V."/>
            <person name="Singh D."/>
        </authorList>
    </citation>
    <scope>NUCLEOTIDE SEQUENCE [LARGE SCALE GENOMIC DNA]</scope>
    <source>
        <strain evidence="4 5">PCH200</strain>
    </source>
</reference>
<dbReference type="CDD" id="cd02696">
    <property type="entry name" value="MurNAc-LAA"/>
    <property type="match status" value="1"/>
</dbReference>
<feature type="compositionally biased region" description="Low complexity" evidence="2">
    <location>
        <begin position="46"/>
        <end position="56"/>
    </location>
</feature>